<dbReference type="PANTHER" id="PTHR21964">
    <property type="entry name" value="BREAST CANCER METASTASIS-SUPPRESSOR 1"/>
    <property type="match status" value="1"/>
</dbReference>
<name>A0A0D1Z450_9PEZI</name>
<feature type="compositionally biased region" description="Low complexity" evidence="6">
    <location>
        <begin position="29"/>
        <end position="42"/>
    </location>
</feature>
<dbReference type="OrthoDB" id="20886at2759"/>
<keyword evidence="3" id="KW-0805">Transcription regulation</keyword>
<feature type="compositionally biased region" description="Polar residues" evidence="6">
    <location>
        <begin position="77"/>
        <end position="87"/>
    </location>
</feature>
<dbReference type="Proteomes" id="UP000053259">
    <property type="component" value="Unassembled WGS sequence"/>
</dbReference>
<organism evidence="7 8">
    <name type="scientific">Verruconis gallopava</name>
    <dbReference type="NCBI Taxonomy" id="253628"/>
    <lineage>
        <taxon>Eukaryota</taxon>
        <taxon>Fungi</taxon>
        <taxon>Dikarya</taxon>
        <taxon>Ascomycota</taxon>
        <taxon>Pezizomycotina</taxon>
        <taxon>Dothideomycetes</taxon>
        <taxon>Pleosporomycetidae</taxon>
        <taxon>Venturiales</taxon>
        <taxon>Sympoventuriaceae</taxon>
        <taxon>Verruconis</taxon>
    </lineage>
</organism>
<proteinExistence type="predicted"/>
<evidence type="ECO:0000313" key="7">
    <source>
        <dbReference type="EMBL" id="KIW07757.1"/>
    </source>
</evidence>
<evidence type="ECO:0000256" key="1">
    <source>
        <dbReference type="ARBA" id="ARBA00004123"/>
    </source>
</evidence>
<gene>
    <name evidence="7" type="ORF">PV09_01686</name>
</gene>
<evidence type="ECO:0000313" key="8">
    <source>
        <dbReference type="Proteomes" id="UP000053259"/>
    </source>
</evidence>
<feature type="region of interest" description="Disordered" evidence="6">
    <location>
        <begin position="1"/>
        <end position="333"/>
    </location>
</feature>
<dbReference type="GeneID" id="27309659"/>
<dbReference type="InterPro" id="IPR013907">
    <property type="entry name" value="Sds3"/>
</dbReference>
<dbReference type="InParanoid" id="A0A0D1Z450"/>
<evidence type="ECO:0000256" key="5">
    <source>
        <dbReference type="ARBA" id="ARBA00023242"/>
    </source>
</evidence>
<evidence type="ECO:0000256" key="6">
    <source>
        <dbReference type="SAM" id="MobiDB-lite"/>
    </source>
</evidence>
<dbReference type="AlphaFoldDB" id="A0A0D1Z450"/>
<keyword evidence="8" id="KW-1185">Reference proteome</keyword>
<feature type="compositionally biased region" description="Acidic residues" evidence="6">
    <location>
        <begin position="256"/>
        <end position="265"/>
    </location>
</feature>
<dbReference type="GO" id="GO:0005654">
    <property type="term" value="C:nucleoplasm"/>
    <property type="evidence" value="ECO:0007669"/>
    <property type="project" value="UniProtKB-ARBA"/>
</dbReference>
<feature type="compositionally biased region" description="Basic residues" evidence="6">
    <location>
        <begin position="1"/>
        <end position="10"/>
    </location>
</feature>
<keyword evidence="2" id="KW-0678">Repressor</keyword>
<dbReference type="Pfam" id="PF08598">
    <property type="entry name" value="Sds3"/>
    <property type="match status" value="1"/>
</dbReference>
<keyword evidence="4" id="KW-0804">Transcription</keyword>
<comment type="subcellular location">
    <subcellularLocation>
        <location evidence="1">Nucleus</location>
    </subcellularLocation>
</comment>
<feature type="compositionally biased region" description="Acidic residues" evidence="6">
    <location>
        <begin position="304"/>
        <end position="331"/>
    </location>
</feature>
<evidence type="ECO:0008006" key="9">
    <source>
        <dbReference type="Google" id="ProtNLM"/>
    </source>
</evidence>
<dbReference type="SMART" id="SM01401">
    <property type="entry name" value="Sds3"/>
    <property type="match status" value="1"/>
</dbReference>
<dbReference type="STRING" id="253628.A0A0D1Z450"/>
<evidence type="ECO:0000256" key="4">
    <source>
        <dbReference type="ARBA" id="ARBA00023163"/>
    </source>
</evidence>
<keyword evidence="5" id="KW-0539">Nucleus</keyword>
<feature type="compositionally biased region" description="Basic residues" evidence="6">
    <location>
        <begin position="287"/>
        <end position="300"/>
    </location>
</feature>
<dbReference type="VEuPathDB" id="FungiDB:PV09_01686"/>
<evidence type="ECO:0000256" key="3">
    <source>
        <dbReference type="ARBA" id="ARBA00023015"/>
    </source>
</evidence>
<sequence>MLASRSRSRSRTADTAPSRGTDVSANPNSDSRLSPAPSSTSPTPSPTLPDSKDHKPHDMISTVTRQSPATPLAIPAQSENTTFQQRIDNQDDDDRSSSLSELEDVADDQLDTASAHLVDQESEYDTEAETERLERTPQKLNAPLNNNSLPEKSPSKLAQEILADDSSTPTAVSNDAILADQQIGSPANGDFDTNGIELDHSETPSRKRKRSESAVSSLSDTDEPLAKRSHSQRYKDASAMSSTETLVNKPPPSADHDDESGDQDPEAAVTTEKDAEAETQEPVAPPRGRKGRKGKRKGRRAAGDDVDVNGDEQVVQEEPEPVEEEEEDSNRDEEIARKRLALEAFSKIEKDFASFRERHINQQLQQISQELDLLRLPSSSHPEFLAQLRCIDHYRDEKIRHQNVLFKFKHDALQVRTVCERQQLHSQYFQEVRNTRERTLEECYRNLYAIQKDRRRWGADDANYAHMYQPKRAQQIAQQTSYNLEVSILSGIAKHVGFPAAPELSTLPPDDVDSDFKLMKIPDRPLHPRISLRDTEREAIDRTFYEQNPWANPPLAPTMMQAQAFATPGGPNRIVSNGSTIDVNVLSAPTSQNPTPQNRDLEGGHMAKLPHQVDSSPLASSGGTIPSVLSATTFSTSALHGVDGKDTPTVPPPALSISVGGGNRHTAALLGVSCMSKHACHI</sequence>
<protein>
    <recommendedName>
        <fullName evidence="9">Transcriptional regulatory protein DEP1</fullName>
    </recommendedName>
</protein>
<dbReference type="RefSeq" id="XP_016217626.1">
    <property type="nucleotide sequence ID" value="XM_016354614.1"/>
</dbReference>
<reference evidence="7 8" key="1">
    <citation type="submission" date="2015-01" db="EMBL/GenBank/DDBJ databases">
        <title>The Genome Sequence of Ochroconis gallopava CBS43764.</title>
        <authorList>
            <consortium name="The Broad Institute Genomics Platform"/>
            <person name="Cuomo C."/>
            <person name="de Hoog S."/>
            <person name="Gorbushina A."/>
            <person name="Stielow B."/>
            <person name="Teixiera M."/>
            <person name="Abouelleil A."/>
            <person name="Chapman S.B."/>
            <person name="Priest M."/>
            <person name="Young S.K."/>
            <person name="Wortman J."/>
            <person name="Nusbaum C."/>
            <person name="Birren B."/>
        </authorList>
    </citation>
    <scope>NUCLEOTIDE SEQUENCE [LARGE SCALE GENOMIC DNA]</scope>
    <source>
        <strain evidence="7 8">CBS 43764</strain>
    </source>
</reference>
<accession>A0A0D1Z450</accession>
<evidence type="ECO:0000256" key="2">
    <source>
        <dbReference type="ARBA" id="ARBA00022491"/>
    </source>
</evidence>
<dbReference type="GO" id="GO:0010468">
    <property type="term" value="P:regulation of gene expression"/>
    <property type="evidence" value="ECO:0007669"/>
    <property type="project" value="UniProtKB-ARBA"/>
</dbReference>
<dbReference type="EMBL" id="KN847532">
    <property type="protein sequence ID" value="KIW07757.1"/>
    <property type="molecule type" value="Genomic_DNA"/>
</dbReference>
<feature type="compositionally biased region" description="Acidic residues" evidence="6">
    <location>
        <begin position="101"/>
        <end position="110"/>
    </location>
</feature>